<comment type="caution">
    <text evidence="3">The sequence shown here is derived from an EMBL/GenBank/DDBJ whole genome shotgun (WGS) entry which is preliminary data.</text>
</comment>
<dbReference type="OrthoDB" id="5377599at2759"/>
<evidence type="ECO:0000259" key="2">
    <source>
        <dbReference type="Pfam" id="PF25438"/>
    </source>
</evidence>
<evidence type="ECO:0000313" key="4">
    <source>
        <dbReference type="Proteomes" id="UP000777438"/>
    </source>
</evidence>
<proteinExistence type="predicted"/>
<dbReference type="PANTHER" id="PTHR42031">
    <property type="entry name" value="KEY LIME PATHOGENICITY PROTEIN"/>
    <property type="match status" value="1"/>
</dbReference>
<dbReference type="InterPro" id="IPR057218">
    <property type="entry name" value="DUF7896"/>
</dbReference>
<feature type="domain" description="DUF7896" evidence="2">
    <location>
        <begin position="35"/>
        <end position="118"/>
    </location>
</feature>
<dbReference type="PANTHER" id="PTHR42031:SF1">
    <property type="entry name" value="KEY LIME PATHOGENICITY PROTEIN"/>
    <property type="match status" value="1"/>
</dbReference>
<sequence>MKLSCDQCSEHPEGFRGDHELRRHVLAKHEGLSIKFICRDPATAGLVSPLQPTTPLSKCKACVEGRQYGAWYNAAAHLRRVHFRPKKSRGKNNNVDADEQKQSDEDVKWGDLKIWFEEKLVPIDEKESGHGLLREMVE</sequence>
<evidence type="ECO:0000313" key="3">
    <source>
        <dbReference type="EMBL" id="KAH6880785.1"/>
    </source>
</evidence>
<evidence type="ECO:0000256" key="1">
    <source>
        <dbReference type="SAM" id="MobiDB-lite"/>
    </source>
</evidence>
<dbReference type="Pfam" id="PF25438">
    <property type="entry name" value="DUF7896"/>
    <property type="match status" value="1"/>
</dbReference>
<protein>
    <recommendedName>
        <fullName evidence="2">DUF7896 domain-containing protein</fullName>
    </recommendedName>
</protein>
<gene>
    <name evidence="3" type="ORF">B0T10DRAFT_143296</name>
</gene>
<dbReference type="Proteomes" id="UP000777438">
    <property type="component" value="Unassembled WGS sequence"/>
</dbReference>
<feature type="region of interest" description="Disordered" evidence="1">
    <location>
        <begin position="83"/>
        <end position="104"/>
    </location>
</feature>
<name>A0A9P8VYP1_9HYPO</name>
<keyword evidence="4" id="KW-1185">Reference proteome</keyword>
<dbReference type="EMBL" id="JAGPYM010000025">
    <property type="protein sequence ID" value="KAH6880785.1"/>
    <property type="molecule type" value="Genomic_DNA"/>
</dbReference>
<organism evidence="3 4">
    <name type="scientific">Thelonectria olida</name>
    <dbReference type="NCBI Taxonomy" id="1576542"/>
    <lineage>
        <taxon>Eukaryota</taxon>
        <taxon>Fungi</taxon>
        <taxon>Dikarya</taxon>
        <taxon>Ascomycota</taxon>
        <taxon>Pezizomycotina</taxon>
        <taxon>Sordariomycetes</taxon>
        <taxon>Hypocreomycetidae</taxon>
        <taxon>Hypocreales</taxon>
        <taxon>Nectriaceae</taxon>
        <taxon>Thelonectria</taxon>
    </lineage>
</organism>
<reference evidence="3 4" key="1">
    <citation type="journal article" date="2021" name="Nat. Commun.">
        <title>Genetic determinants of endophytism in the Arabidopsis root mycobiome.</title>
        <authorList>
            <person name="Mesny F."/>
            <person name="Miyauchi S."/>
            <person name="Thiergart T."/>
            <person name="Pickel B."/>
            <person name="Atanasova L."/>
            <person name="Karlsson M."/>
            <person name="Huettel B."/>
            <person name="Barry K.W."/>
            <person name="Haridas S."/>
            <person name="Chen C."/>
            <person name="Bauer D."/>
            <person name="Andreopoulos W."/>
            <person name="Pangilinan J."/>
            <person name="LaButti K."/>
            <person name="Riley R."/>
            <person name="Lipzen A."/>
            <person name="Clum A."/>
            <person name="Drula E."/>
            <person name="Henrissat B."/>
            <person name="Kohler A."/>
            <person name="Grigoriev I.V."/>
            <person name="Martin F.M."/>
            <person name="Hacquard S."/>
        </authorList>
    </citation>
    <scope>NUCLEOTIDE SEQUENCE [LARGE SCALE GENOMIC DNA]</scope>
    <source>
        <strain evidence="3 4">MPI-CAGE-CH-0241</strain>
    </source>
</reference>
<dbReference type="AlphaFoldDB" id="A0A9P8VYP1"/>
<accession>A0A9P8VYP1</accession>